<keyword evidence="5" id="KW-0406">Ion transport</keyword>
<organism evidence="11 12">
    <name type="scientific">Microbacterium trichothecenolyticum</name>
    <name type="common">Aureobacterium trichothecenolyticum</name>
    <dbReference type="NCBI Taxonomy" id="69370"/>
    <lineage>
        <taxon>Bacteria</taxon>
        <taxon>Bacillati</taxon>
        <taxon>Actinomycetota</taxon>
        <taxon>Actinomycetes</taxon>
        <taxon>Micrococcales</taxon>
        <taxon>Microbacteriaceae</taxon>
        <taxon>Microbacterium</taxon>
    </lineage>
</organism>
<evidence type="ECO:0000256" key="6">
    <source>
        <dbReference type="ARBA" id="ARBA00023136"/>
    </source>
</evidence>
<dbReference type="InterPro" id="IPR013099">
    <property type="entry name" value="K_chnl_dom"/>
</dbReference>
<dbReference type="Gene3D" id="1.10.287.70">
    <property type="match status" value="1"/>
</dbReference>
<feature type="transmembrane region" description="Helical" evidence="9">
    <location>
        <begin position="150"/>
        <end position="168"/>
    </location>
</feature>
<keyword evidence="4 9" id="KW-1133">Transmembrane helix</keyword>
<evidence type="ECO:0000256" key="7">
    <source>
        <dbReference type="ARBA" id="ARBA00023303"/>
    </source>
</evidence>
<dbReference type="InterPro" id="IPR028325">
    <property type="entry name" value="VG_K_chnl"/>
</dbReference>
<feature type="transmembrane region" description="Helical" evidence="9">
    <location>
        <begin position="180"/>
        <end position="205"/>
    </location>
</feature>
<sequence length="296" mass="31469">MRHDSAVDEHTWHKRTQTPLIIASLAYLVAYSWRVIGDLQGAAWTIATVVVLVTWAMFIADYLVRLSLADNKRLWFRRHLPALAFALVPVLRLVRLLRFLTHIPGMKTTAGGVLRTQILVYGVGASLILIYIASLAVLEAERHAPGANITTFDIAIWWSCVTVTTTGYGDYTPVTGSGRWVGVGLMFGGVALAGVITATLASWVLERAARDHDDEEPATRAQLRALIERIDALALPAGPVGGAPGAPPGDDVSSDIGGQDPLARSDADESPGSPGAPRSERHAGGLGDGGDDRPGG</sequence>
<dbReference type="PANTHER" id="PTHR11537:SF254">
    <property type="entry name" value="POTASSIUM VOLTAGE-GATED CHANNEL PROTEIN SHAB"/>
    <property type="match status" value="1"/>
</dbReference>
<dbReference type="EMBL" id="JYJA01000035">
    <property type="protein sequence ID" value="KJL42222.1"/>
    <property type="molecule type" value="Genomic_DNA"/>
</dbReference>
<dbReference type="GO" id="GO:0008076">
    <property type="term" value="C:voltage-gated potassium channel complex"/>
    <property type="evidence" value="ECO:0007669"/>
    <property type="project" value="InterPro"/>
</dbReference>
<comment type="subcellular location">
    <subcellularLocation>
        <location evidence="1">Membrane</location>
        <topology evidence="1">Multi-pass membrane protein</topology>
    </subcellularLocation>
</comment>
<dbReference type="Proteomes" id="UP000034098">
    <property type="component" value="Unassembled WGS sequence"/>
</dbReference>
<evidence type="ECO:0000256" key="1">
    <source>
        <dbReference type="ARBA" id="ARBA00004141"/>
    </source>
</evidence>
<dbReference type="PANTHER" id="PTHR11537">
    <property type="entry name" value="VOLTAGE-GATED POTASSIUM CHANNEL"/>
    <property type="match status" value="1"/>
</dbReference>
<dbReference type="Pfam" id="PF07885">
    <property type="entry name" value="Ion_trans_2"/>
    <property type="match status" value="1"/>
</dbReference>
<feature type="transmembrane region" description="Helical" evidence="9">
    <location>
        <begin position="42"/>
        <end position="68"/>
    </location>
</feature>
<evidence type="ECO:0000256" key="2">
    <source>
        <dbReference type="ARBA" id="ARBA00022448"/>
    </source>
</evidence>
<dbReference type="GO" id="GO:0005249">
    <property type="term" value="F:voltage-gated potassium channel activity"/>
    <property type="evidence" value="ECO:0007669"/>
    <property type="project" value="InterPro"/>
</dbReference>
<protein>
    <submittedName>
        <fullName evidence="11">pH-gated potassium channel KcsA</fullName>
    </submittedName>
</protein>
<keyword evidence="7 11" id="KW-0407">Ion channel</keyword>
<evidence type="ECO:0000256" key="3">
    <source>
        <dbReference type="ARBA" id="ARBA00022692"/>
    </source>
</evidence>
<evidence type="ECO:0000256" key="8">
    <source>
        <dbReference type="SAM" id="MobiDB-lite"/>
    </source>
</evidence>
<evidence type="ECO:0000256" key="9">
    <source>
        <dbReference type="SAM" id="Phobius"/>
    </source>
</evidence>
<evidence type="ECO:0000313" key="11">
    <source>
        <dbReference type="EMBL" id="KJL42222.1"/>
    </source>
</evidence>
<keyword evidence="3 9" id="KW-0812">Transmembrane</keyword>
<feature type="transmembrane region" description="Helical" evidence="9">
    <location>
        <begin position="80"/>
        <end position="98"/>
    </location>
</feature>
<dbReference type="AlphaFoldDB" id="A0A0M2HDG4"/>
<evidence type="ECO:0000259" key="10">
    <source>
        <dbReference type="Pfam" id="PF07885"/>
    </source>
</evidence>
<evidence type="ECO:0000256" key="4">
    <source>
        <dbReference type="ARBA" id="ARBA00022989"/>
    </source>
</evidence>
<comment type="caution">
    <text evidence="11">The sequence shown here is derived from an EMBL/GenBank/DDBJ whole genome shotgun (WGS) entry which is preliminary data.</text>
</comment>
<feature type="region of interest" description="Disordered" evidence="8">
    <location>
        <begin position="238"/>
        <end position="296"/>
    </location>
</feature>
<name>A0A0M2HDG4_MICTR</name>
<feature type="domain" description="Potassium channel" evidence="10">
    <location>
        <begin position="129"/>
        <end position="204"/>
    </location>
</feature>
<keyword evidence="12" id="KW-1185">Reference proteome</keyword>
<dbReference type="PATRIC" id="fig|69370.6.peg.2274"/>
<dbReference type="SUPFAM" id="SSF81324">
    <property type="entry name" value="Voltage-gated potassium channels"/>
    <property type="match status" value="1"/>
</dbReference>
<dbReference type="Gene3D" id="1.20.5.110">
    <property type="match status" value="1"/>
</dbReference>
<keyword evidence="2" id="KW-0813">Transport</keyword>
<evidence type="ECO:0000313" key="12">
    <source>
        <dbReference type="Proteomes" id="UP000034098"/>
    </source>
</evidence>
<dbReference type="GO" id="GO:0001508">
    <property type="term" value="P:action potential"/>
    <property type="evidence" value="ECO:0007669"/>
    <property type="project" value="TreeGrafter"/>
</dbReference>
<accession>A0A0M2HDG4</accession>
<feature type="transmembrane region" description="Helical" evidence="9">
    <location>
        <begin position="118"/>
        <end position="138"/>
    </location>
</feature>
<reference evidence="11 12" key="1">
    <citation type="submission" date="2015-02" db="EMBL/GenBank/DDBJ databases">
        <title>Draft genome sequences of ten Microbacterium spp. with emphasis on heavy metal contaminated environments.</title>
        <authorList>
            <person name="Corretto E."/>
        </authorList>
    </citation>
    <scope>NUCLEOTIDE SEQUENCE [LARGE SCALE GENOMIC DNA]</scope>
    <source>
        <strain evidence="11 12">DSM 8608</strain>
    </source>
</reference>
<feature type="transmembrane region" description="Helical" evidence="9">
    <location>
        <begin position="20"/>
        <end position="36"/>
    </location>
</feature>
<keyword evidence="6 9" id="KW-0472">Membrane</keyword>
<gene>
    <name evidence="11" type="primary">kcsA_2</name>
    <name evidence="11" type="ORF">RS82_02238</name>
</gene>
<proteinExistence type="predicted"/>
<evidence type="ECO:0000256" key="5">
    <source>
        <dbReference type="ARBA" id="ARBA00023065"/>
    </source>
</evidence>